<dbReference type="Pfam" id="PF13635">
    <property type="entry name" value="DUF4143"/>
    <property type="match status" value="1"/>
</dbReference>
<evidence type="ECO:0000313" key="4">
    <source>
        <dbReference type="Proteomes" id="UP000178859"/>
    </source>
</evidence>
<dbReference type="SUPFAM" id="SSF52540">
    <property type="entry name" value="P-loop containing nucleoside triphosphate hydrolases"/>
    <property type="match status" value="1"/>
</dbReference>
<evidence type="ECO:0008006" key="5">
    <source>
        <dbReference type="Google" id="ProtNLM"/>
    </source>
</evidence>
<name>A0A1F5MHF3_9BACT</name>
<proteinExistence type="predicted"/>
<dbReference type="PANTHER" id="PTHR43566:SF1">
    <property type="entry name" value="AAA+ ATPASE DOMAIN-CONTAINING PROTEIN"/>
    <property type="match status" value="1"/>
</dbReference>
<evidence type="ECO:0000259" key="2">
    <source>
        <dbReference type="Pfam" id="PF13635"/>
    </source>
</evidence>
<feature type="domain" description="DUF4143" evidence="2">
    <location>
        <begin position="194"/>
        <end position="350"/>
    </location>
</feature>
<dbReference type="InterPro" id="IPR027417">
    <property type="entry name" value="P-loop_NTPase"/>
</dbReference>
<dbReference type="EMBL" id="MFDT01000037">
    <property type="protein sequence ID" value="OGE64801.1"/>
    <property type="molecule type" value="Genomic_DNA"/>
</dbReference>
<dbReference type="AlphaFoldDB" id="A0A1F5MHF3"/>
<organism evidence="3 4">
    <name type="scientific">Candidatus Daviesbacteria bacterium RIFCSPLOWO2_02_FULL_36_7</name>
    <dbReference type="NCBI Taxonomy" id="1797792"/>
    <lineage>
        <taxon>Bacteria</taxon>
        <taxon>Candidatus Daviesiibacteriota</taxon>
    </lineage>
</organism>
<dbReference type="InterPro" id="IPR041682">
    <property type="entry name" value="AAA_14"/>
</dbReference>
<evidence type="ECO:0000313" key="3">
    <source>
        <dbReference type="EMBL" id="OGE64801.1"/>
    </source>
</evidence>
<dbReference type="InterPro" id="IPR025420">
    <property type="entry name" value="DUF4143"/>
</dbReference>
<protein>
    <recommendedName>
        <fullName evidence="5">AAA+ ATPase domain-containing protein</fullName>
    </recommendedName>
</protein>
<evidence type="ECO:0000259" key="1">
    <source>
        <dbReference type="Pfam" id="PF13173"/>
    </source>
</evidence>
<gene>
    <name evidence="3" type="ORF">A3I48_01570</name>
</gene>
<reference evidence="3 4" key="1">
    <citation type="journal article" date="2016" name="Nat. Commun.">
        <title>Thousands of microbial genomes shed light on interconnected biogeochemical processes in an aquifer system.</title>
        <authorList>
            <person name="Anantharaman K."/>
            <person name="Brown C.T."/>
            <person name="Hug L.A."/>
            <person name="Sharon I."/>
            <person name="Castelle C.J."/>
            <person name="Probst A.J."/>
            <person name="Thomas B.C."/>
            <person name="Singh A."/>
            <person name="Wilkins M.J."/>
            <person name="Karaoz U."/>
            <person name="Brodie E.L."/>
            <person name="Williams K.H."/>
            <person name="Hubbard S.S."/>
            <person name="Banfield J.F."/>
        </authorList>
    </citation>
    <scope>NUCLEOTIDE SEQUENCE [LARGE SCALE GENOMIC DNA]</scope>
</reference>
<dbReference type="PANTHER" id="PTHR43566">
    <property type="entry name" value="CONSERVED PROTEIN"/>
    <property type="match status" value="1"/>
</dbReference>
<accession>A0A1F5MHF3</accession>
<sequence>MFKRAIEKKIEEYLQGSDYKTFYIWGPRRSGKTTLLKKLSKKLEVPIFNFDYSLNHQMFIPDREALEKLVATHKVILIDEVQNYPQVTVVLKILYDEFKVKVIATGSSELRHKANQEFDSQAGRFTQNYCLPLSISEIKANTRLLAYEENTFEKSLLENLQIFGTYPEIYASVGLSEDQKTELLENIVDAYVLKDIIDIYQLKDTGLARAILTKIALQLGSEVSIREIAASLGSNGITVANYIEIFIKNYILIPLPSFRTNTRKAVSENRKLYFYDLGIRNALVKDFRETELRPDKGGVFENFIVSELEKRRRVLNIKVNLYFYREYGGKEVDIVIEDYKKNYTTLEVKVDKGQIKNIFPLPNTQELVNAQNYFEKISDLFASSKLPLRE</sequence>
<dbReference type="Gene3D" id="3.40.50.300">
    <property type="entry name" value="P-loop containing nucleotide triphosphate hydrolases"/>
    <property type="match status" value="1"/>
</dbReference>
<feature type="domain" description="AAA" evidence="1">
    <location>
        <begin position="20"/>
        <end position="138"/>
    </location>
</feature>
<comment type="caution">
    <text evidence="3">The sequence shown here is derived from an EMBL/GenBank/DDBJ whole genome shotgun (WGS) entry which is preliminary data.</text>
</comment>
<dbReference type="Proteomes" id="UP000178859">
    <property type="component" value="Unassembled WGS sequence"/>
</dbReference>
<dbReference type="Pfam" id="PF13173">
    <property type="entry name" value="AAA_14"/>
    <property type="match status" value="1"/>
</dbReference>